<dbReference type="GO" id="GO:0006284">
    <property type="term" value="P:base-excision repair"/>
    <property type="evidence" value="ECO:0007669"/>
    <property type="project" value="TreeGrafter"/>
</dbReference>
<dbReference type="Pfam" id="PF01261">
    <property type="entry name" value="AP_endonuc_2"/>
    <property type="match status" value="1"/>
</dbReference>
<dbReference type="InterPro" id="IPR018246">
    <property type="entry name" value="AP_endonuc_F2_Zn_BS"/>
</dbReference>
<keyword evidence="7" id="KW-0862">Zinc</keyword>
<evidence type="ECO:0000313" key="12">
    <source>
        <dbReference type="Proteomes" id="UP000307440"/>
    </source>
</evidence>
<dbReference type="GO" id="GO:0005634">
    <property type="term" value="C:nucleus"/>
    <property type="evidence" value="ECO:0007669"/>
    <property type="project" value="TreeGrafter"/>
</dbReference>
<dbReference type="GO" id="GO:0008270">
    <property type="term" value="F:zinc ion binding"/>
    <property type="evidence" value="ECO:0007669"/>
    <property type="project" value="InterPro"/>
</dbReference>
<feature type="domain" description="Xylose isomerase-like TIM barrel" evidence="10">
    <location>
        <begin position="125"/>
        <end position="386"/>
    </location>
</feature>
<accession>A0A5C3KCX6</accession>
<feature type="region of interest" description="Disordered" evidence="9">
    <location>
        <begin position="1"/>
        <end position="93"/>
    </location>
</feature>
<proteinExistence type="inferred from homology"/>
<dbReference type="STRING" id="230819.A0A5C3KCX6"/>
<dbReference type="PANTHER" id="PTHR21445:SF0">
    <property type="entry name" value="APURINIC-APYRIMIDINIC ENDONUCLEASE"/>
    <property type="match status" value="1"/>
</dbReference>
<keyword evidence="8" id="KW-0234">DNA repair</keyword>
<dbReference type="Proteomes" id="UP000307440">
    <property type="component" value="Unassembled WGS sequence"/>
</dbReference>
<dbReference type="SMART" id="SM00518">
    <property type="entry name" value="AP2Ec"/>
    <property type="match status" value="1"/>
</dbReference>
<dbReference type="NCBIfam" id="NF002199">
    <property type="entry name" value="PRK01060.1-4"/>
    <property type="match status" value="1"/>
</dbReference>
<name>A0A5C3KCX6_COPMA</name>
<keyword evidence="4" id="KW-0479">Metal-binding</keyword>
<dbReference type="InterPro" id="IPR001719">
    <property type="entry name" value="AP_endonuc_2"/>
</dbReference>
<dbReference type="PROSITE" id="PS00731">
    <property type="entry name" value="AP_NUCLEASE_F2_3"/>
    <property type="match status" value="1"/>
</dbReference>
<evidence type="ECO:0000256" key="5">
    <source>
        <dbReference type="ARBA" id="ARBA00022763"/>
    </source>
</evidence>
<sequence length="467" mass="51285">MPATRRTRSSSAAQGAVNEGGVDELNARPRKRTRLQAEATQLSIPENEEYTDTQELLQESQLQQIPSTTTKKASTRKGKGRVKPSKDAGDEDLIDDSEFLPRVLSAWKAGAHVSAAGGVENAVINAAAIGANAFALFLKSQRKWTSPNLTERSVNLFKQRMKRFNYESRHVLPHGSYLINLGNPDIEKRMKSYECFLDDLKRCEQLGLTLYNFHPGSTVGQATPSESMALIAECINNAHEETSTVTIVLENMAGAGNIIGSTFEQLAEIIEHVKDKTRVGVCMDTCHAFSAGYDIRTKKGWNSTLINFDSIVGLSYLKGMHLNDSKTEFNSKRDRHENLGMGTLKLEAFSHILSDPRVHDVPLILETPSFEKPREVWGTEIQVLNSLSPPQPSEGPSDQQLDSKTGTDNGRSMEELAERVRNAVKGVSAGGKGKASKKTGAVKGTKRKRAKKGEDEDDNGDSECSHD</sequence>
<dbReference type="NCBIfam" id="TIGR00587">
    <property type="entry name" value="nfo"/>
    <property type="match status" value="1"/>
</dbReference>
<keyword evidence="11" id="KW-0255">Endonuclease</keyword>
<keyword evidence="12" id="KW-1185">Reference proteome</keyword>
<dbReference type="GO" id="GO:0003677">
    <property type="term" value="F:DNA binding"/>
    <property type="evidence" value="ECO:0007669"/>
    <property type="project" value="InterPro"/>
</dbReference>
<comment type="cofactor">
    <cofactor evidence="1">
        <name>Zn(2+)</name>
        <dbReference type="ChEBI" id="CHEBI:29105"/>
    </cofactor>
</comment>
<feature type="compositionally biased region" description="Basic and acidic residues" evidence="9">
    <location>
        <begin position="411"/>
        <end position="421"/>
    </location>
</feature>
<dbReference type="OrthoDB" id="7663182at2759"/>
<evidence type="ECO:0000256" key="3">
    <source>
        <dbReference type="ARBA" id="ARBA00021759"/>
    </source>
</evidence>
<keyword evidence="5" id="KW-0227">DNA damage</keyword>
<evidence type="ECO:0000256" key="6">
    <source>
        <dbReference type="ARBA" id="ARBA00022801"/>
    </source>
</evidence>
<feature type="compositionally biased region" description="Polar residues" evidence="9">
    <location>
        <begin position="385"/>
        <end position="410"/>
    </location>
</feature>
<evidence type="ECO:0000256" key="4">
    <source>
        <dbReference type="ARBA" id="ARBA00022723"/>
    </source>
</evidence>
<feature type="region of interest" description="Disordered" evidence="9">
    <location>
        <begin position="385"/>
        <end position="467"/>
    </location>
</feature>
<keyword evidence="6" id="KW-0378">Hydrolase</keyword>
<feature type="compositionally biased region" description="Basic residues" evidence="9">
    <location>
        <begin position="73"/>
        <end position="83"/>
    </location>
</feature>
<evidence type="ECO:0000256" key="7">
    <source>
        <dbReference type="ARBA" id="ARBA00022833"/>
    </source>
</evidence>
<dbReference type="Gene3D" id="3.20.20.150">
    <property type="entry name" value="Divalent-metal-dependent TIM barrel enzymes"/>
    <property type="match status" value="1"/>
</dbReference>
<reference evidence="11 12" key="1">
    <citation type="journal article" date="2019" name="Nat. Ecol. Evol.">
        <title>Megaphylogeny resolves global patterns of mushroom evolution.</title>
        <authorList>
            <person name="Varga T."/>
            <person name="Krizsan K."/>
            <person name="Foldi C."/>
            <person name="Dima B."/>
            <person name="Sanchez-Garcia M."/>
            <person name="Sanchez-Ramirez S."/>
            <person name="Szollosi G.J."/>
            <person name="Szarkandi J.G."/>
            <person name="Papp V."/>
            <person name="Albert L."/>
            <person name="Andreopoulos W."/>
            <person name="Angelini C."/>
            <person name="Antonin V."/>
            <person name="Barry K.W."/>
            <person name="Bougher N.L."/>
            <person name="Buchanan P."/>
            <person name="Buyck B."/>
            <person name="Bense V."/>
            <person name="Catcheside P."/>
            <person name="Chovatia M."/>
            <person name="Cooper J."/>
            <person name="Damon W."/>
            <person name="Desjardin D."/>
            <person name="Finy P."/>
            <person name="Geml J."/>
            <person name="Haridas S."/>
            <person name="Hughes K."/>
            <person name="Justo A."/>
            <person name="Karasinski D."/>
            <person name="Kautmanova I."/>
            <person name="Kiss B."/>
            <person name="Kocsube S."/>
            <person name="Kotiranta H."/>
            <person name="LaButti K.M."/>
            <person name="Lechner B.E."/>
            <person name="Liimatainen K."/>
            <person name="Lipzen A."/>
            <person name="Lukacs Z."/>
            <person name="Mihaltcheva S."/>
            <person name="Morgado L.N."/>
            <person name="Niskanen T."/>
            <person name="Noordeloos M.E."/>
            <person name="Ohm R.A."/>
            <person name="Ortiz-Santana B."/>
            <person name="Ovrebo C."/>
            <person name="Racz N."/>
            <person name="Riley R."/>
            <person name="Savchenko A."/>
            <person name="Shiryaev A."/>
            <person name="Soop K."/>
            <person name="Spirin V."/>
            <person name="Szebenyi C."/>
            <person name="Tomsovsky M."/>
            <person name="Tulloss R.E."/>
            <person name="Uehling J."/>
            <person name="Grigoriev I.V."/>
            <person name="Vagvolgyi C."/>
            <person name="Papp T."/>
            <person name="Martin F.M."/>
            <person name="Miettinen O."/>
            <person name="Hibbett D.S."/>
            <person name="Nagy L.G."/>
        </authorList>
    </citation>
    <scope>NUCLEOTIDE SEQUENCE [LARGE SCALE GENOMIC DNA]</scope>
    <source>
        <strain evidence="11 12">CBS 121175</strain>
    </source>
</reference>
<organism evidence="11 12">
    <name type="scientific">Coprinopsis marcescibilis</name>
    <name type="common">Agaric fungus</name>
    <name type="synonym">Psathyrella marcescibilis</name>
    <dbReference type="NCBI Taxonomy" id="230819"/>
    <lineage>
        <taxon>Eukaryota</taxon>
        <taxon>Fungi</taxon>
        <taxon>Dikarya</taxon>
        <taxon>Basidiomycota</taxon>
        <taxon>Agaricomycotina</taxon>
        <taxon>Agaricomycetes</taxon>
        <taxon>Agaricomycetidae</taxon>
        <taxon>Agaricales</taxon>
        <taxon>Agaricineae</taxon>
        <taxon>Psathyrellaceae</taxon>
        <taxon>Coprinopsis</taxon>
    </lineage>
</organism>
<keyword evidence="11" id="KW-0540">Nuclease</keyword>
<evidence type="ECO:0000259" key="10">
    <source>
        <dbReference type="Pfam" id="PF01261"/>
    </source>
</evidence>
<evidence type="ECO:0000313" key="11">
    <source>
        <dbReference type="EMBL" id="TFK17915.1"/>
    </source>
</evidence>
<dbReference type="FunFam" id="3.20.20.150:FF:000001">
    <property type="entry name" value="Probable endonuclease 4"/>
    <property type="match status" value="1"/>
</dbReference>
<dbReference type="GO" id="GO:0003906">
    <property type="term" value="F:DNA-(apurinic or apyrimidinic site) endonuclease activity"/>
    <property type="evidence" value="ECO:0007669"/>
    <property type="project" value="TreeGrafter"/>
</dbReference>
<dbReference type="InterPro" id="IPR013022">
    <property type="entry name" value="Xyl_isomerase-like_TIM-brl"/>
</dbReference>
<feature type="compositionally biased region" description="Low complexity" evidence="9">
    <location>
        <begin position="54"/>
        <end position="64"/>
    </location>
</feature>
<evidence type="ECO:0000256" key="8">
    <source>
        <dbReference type="ARBA" id="ARBA00023204"/>
    </source>
</evidence>
<dbReference type="PANTHER" id="PTHR21445">
    <property type="entry name" value="ENDONUCLEASE IV ENDODEOXYRIBONUCLEASE IV"/>
    <property type="match status" value="1"/>
</dbReference>
<dbReference type="GO" id="GO:0005739">
    <property type="term" value="C:mitochondrion"/>
    <property type="evidence" value="ECO:0007669"/>
    <property type="project" value="TreeGrafter"/>
</dbReference>
<evidence type="ECO:0000256" key="2">
    <source>
        <dbReference type="ARBA" id="ARBA00005340"/>
    </source>
</evidence>
<dbReference type="EMBL" id="ML210450">
    <property type="protein sequence ID" value="TFK17915.1"/>
    <property type="molecule type" value="Genomic_DNA"/>
</dbReference>
<dbReference type="PROSITE" id="PS51432">
    <property type="entry name" value="AP_NUCLEASE_F2_4"/>
    <property type="match status" value="1"/>
</dbReference>
<evidence type="ECO:0000256" key="1">
    <source>
        <dbReference type="ARBA" id="ARBA00001947"/>
    </source>
</evidence>
<protein>
    <recommendedName>
        <fullName evidence="3">Apurinic-apyrimidinic endonuclease 1</fullName>
    </recommendedName>
</protein>
<evidence type="ECO:0000256" key="9">
    <source>
        <dbReference type="SAM" id="MobiDB-lite"/>
    </source>
</evidence>
<dbReference type="GO" id="GO:0008081">
    <property type="term" value="F:phosphoric diester hydrolase activity"/>
    <property type="evidence" value="ECO:0007669"/>
    <property type="project" value="TreeGrafter"/>
</dbReference>
<dbReference type="PROSITE" id="PS00730">
    <property type="entry name" value="AP_NUCLEASE_F2_2"/>
    <property type="match status" value="1"/>
</dbReference>
<dbReference type="CDD" id="cd00019">
    <property type="entry name" value="AP2Ec"/>
    <property type="match status" value="1"/>
</dbReference>
<gene>
    <name evidence="11" type="ORF">FA15DRAFT_710362</name>
</gene>
<dbReference type="AlphaFoldDB" id="A0A5C3KCX6"/>
<comment type="similarity">
    <text evidence="2">Belongs to the AP endonuclease 2 family.</text>
</comment>
<dbReference type="PROSITE" id="PS00729">
    <property type="entry name" value="AP_NUCLEASE_F2_1"/>
    <property type="match status" value="1"/>
</dbReference>
<dbReference type="SUPFAM" id="SSF51658">
    <property type="entry name" value="Xylose isomerase-like"/>
    <property type="match status" value="1"/>
</dbReference>
<dbReference type="HAMAP" id="MF_00152">
    <property type="entry name" value="Nfo"/>
    <property type="match status" value="1"/>
</dbReference>
<dbReference type="InterPro" id="IPR036237">
    <property type="entry name" value="Xyl_isomerase-like_sf"/>
</dbReference>